<evidence type="ECO:0000256" key="3">
    <source>
        <dbReference type="SAM" id="SignalP"/>
    </source>
</evidence>
<dbReference type="GO" id="GO:0003676">
    <property type="term" value="F:nucleic acid binding"/>
    <property type="evidence" value="ECO:0007669"/>
    <property type="project" value="InterPro"/>
</dbReference>
<name>A0A9N9WPA4_9DIPT</name>
<feature type="region of interest" description="Disordered" evidence="1">
    <location>
        <begin position="73"/>
        <end position="94"/>
    </location>
</feature>
<keyword evidence="2" id="KW-1133">Transmembrane helix</keyword>
<organism evidence="4 5">
    <name type="scientific">Chironomus riparius</name>
    <dbReference type="NCBI Taxonomy" id="315576"/>
    <lineage>
        <taxon>Eukaryota</taxon>
        <taxon>Metazoa</taxon>
        <taxon>Ecdysozoa</taxon>
        <taxon>Arthropoda</taxon>
        <taxon>Hexapoda</taxon>
        <taxon>Insecta</taxon>
        <taxon>Pterygota</taxon>
        <taxon>Neoptera</taxon>
        <taxon>Endopterygota</taxon>
        <taxon>Diptera</taxon>
        <taxon>Nematocera</taxon>
        <taxon>Chironomoidea</taxon>
        <taxon>Chironomidae</taxon>
        <taxon>Chironominae</taxon>
        <taxon>Chironomus</taxon>
    </lineage>
</organism>
<keyword evidence="5" id="KW-1185">Reference proteome</keyword>
<protein>
    <submittedName>
        <fullName evidence="4">Uncharacterized protein</fullName>
    </submittedName>
</protein>
<dbReference type="PANTHER" id="PTHR39956:SF1">
    <property type="entry name" value="GH09530P-RELATED"/>
    <property type="match status" value="1"/>
</dbReference>
<dbReference type="InterPro" id="IPR002052">
    <property type="entry name" value="DNA_methylase_N6_adenine_CS"/>
</dbReference>
<evidence type="ECO:0000256" key="2">
    <source>
        <dbReference type="SAM" id="Phobius"/>
    </source>
</evidence>
<dbReference type="OrthoDB" id="4189at2759"/>
<evidence type="ECO:0000256" key="1">
    <source>
        <dbReference type="SAM" id="MobiDB-lite"/>
    </source>
</evidence>
<gene>
    <name evidence="4" type="ORF">CHIRRI_LOCUS6431</name>
</gene>
<keyword evidence="2" id="KW-0812">Transmembrane</keyword>
<dbReference type="GO" id="GO:0008168">
    <property type="term" value="F:methyltransferase activity"/>
    <property type="evidence" value="ECO:0007669"/>
    <property type="project" value="InterPro"/>
</dbReference>
<reference evidence="4" key="1">
    <citation type="submission" date="2022-01" db="EMBL/GenBank/DDBJ databases">
        <authorList>
            <person name="King R."/>
        </authorList>
    </citation>
    <scope>NUCLEOTIDE SEQUENCE</scope>
</reference>
<accession>A0A9N9WPA4</accession>
<keyword evidence="3" id="KW-0732">Signal</keyword>
<dbReference type="Proteomes" id="UP001153620">
    <property type="component" value="Chromosome 2"/>
</dbReference>
<dbReference type="PROSITE" id="PS00092">
    <property type="entry name" value="N6_MTASE"/>
    <property type="match status" value="1"/>
</dbReference>
<evidence type="ECO:0000313" key="5">
    <source>
        <dbReference type="Proteomes" id="UP001153620"/>
    </source>
</evidence>
<dbReference type="EMBL" id="OU895878">
    <property type="protein sequence ID" value="CAG9803533.1"/>
    <property type="molecule type" value="Genomic_DNA"/>
</dbReference>
<feature type="compositionally biased region" description="Polar residues" evidence="1">
    <location>
        <begin position="74"/>
        <end position="84"/>
    </location>
</feature>
<evidence type="ECO:0000313" key="4">
    <source>
        <dbReference type="EMBL" id="CAG9803533.1"/>
    </source>
</evidence>
<dbReference type="AlphaFoldDB" id="A0A9N9WPA4"/>
<sequence length="230" mass="25949">MGKLLSSLQLQTFLILWIIYIVNGAPYSKYGRTCKDIGCLPRETCVMSYDTCSFNQQEGTNCGRYPTCQKRTDMQTPQQNTNTGPILLNPSPDNTRNSKPDYVAARDPINPNNVFGWPSNPNIYPQMPAPQIPLDIPRLPDNRQPFPAMPNPNGGLVYNNPPYHPDLTPPPNIGFDFRFPRTTANPKFIDKFFNSKQQRNSSTINNANLNLTLLGSLFLLIYSISNNFKC</sequence>
<reference evidence="4" key="2">
    <citation type="submission" date="2022-10" db="EMBL/GenBank/DDBJ databases">
        <authorList>
            <consortium name="ENA_rothamsted_submissions"/>
            <consortium name="culmorum"/>
            <person name="King R."/>
        </authorList>
    </citation>
    <scope>NUCLEOTIDE SEQUENCE</scope>
</reference>
<dbReference type="GO" id="GO:0032259">
    <property type="term" value="P:methylation"/>
    <property type="evidence" value="ECO:0007669"/>
    <property type="project" value="InterPro"/>
</dbReference>
<keyword evidence="2" id="KW-0472">Membrane</keyword>
<feature type="chain" id="PRO_5040481877" evidence="3">
    <location>
        <begin position="25"/>
        <end position="230"/>
    </location>
</feature>
<feature type="signal peptide" evidence="3">
    <location>
        <begin position="1"/>
        <end position="24"/>
    </location>
</feature>
<feature type="transmembrane region" description="Helical" evidence="2">
    <location>
        <begin position="207"/>
        <end position="225"/>
    </location>
</feature>
<dbReference type="PANTHER" id="PTHR39956">
    <property type="entry name" value="GH09530P-RELATED"/>
    <property type="match status" value="1"/>
</dbReference>
<proteinExistence type="predicted"/>